<sequence>MASEVRERGSAATRRLWVLLAIFVAGSMALSAIADWRVHHLFLINATQSLPNWAFLIRRGVAPARGDYIFFDPPRSPLLRRHFGDRPQMFGKIVYGMPGDVVTHDGPIVRVDGRDVARMKERTRLGERLSPGKTGVIPGGCYYVGTAHKDGFDSRYAEIGLVCQRQIIGVGTPVL</sequence>
<feature type="domain" description="Peptidase S26" evidence="1">
    <location>
        <begin position="17"/>
        <end position="170"/>
    </location>
</feature>
<dbReference type="GO" id="GO:0004252">
    <property type="term" value="F:serine-type endopeptidase activity"/>
    <property type="evidence" value="ECO:0007669"/>
    <property type="project" value="InterPro"/>
</dbReference>
<dbReference type="Gene3D" id="2.10.109.10">
    <property type="entry name" value="Umud Fragment, subunit A"/>
    <property type="match status" value="1"/>
</dbReference>
<name>A0A533I094_PARDE</name>
<evidence type="ECO:0000313" key="3">
    <source>
        <dbReference type="Proteomes" id="UP000315344"/>
    </source>
</evidence>
<organism evidence="2 3">
    <name type="scientific">Paracoccus denitrificans</name>
    <dbReference type="NCBI Taxonomy" id="266"/>
    <lineage>
        <taxon>Bacteria</taxon>
        <taxon>Pseudomonadati</taxon>
        <taxon>Pseudomonadota</taxon>
        <taxon>Alphaproteobacteria</taxon>
        <taxon>Rhodobacterales</taxon>
        <taxon>Paracoccaceae</taxon>
        <taxon>Paracoccus</taxon>
    </lineage>
</organism>
<accession>A0A533I094</accession>
<evidence type="ECO:0000313" key="2">
    <source>
        <dbReference type="EMBL" id="TKW63907.1"/>
    </source>
</evidence>
<evidence type="ECO:0000259" key="1">
    <source>
        <dbReference type="Pfam" id="PF10502"/>
    </source>
</evidence>
<proteinExistence type="predicted"/>
<gene>
    <name evidence="2" type="ORF">DI616_19005</name>
</gene>
<dbReference type="GO" id="GO:0006465">
    <property type="term" value="P:signal peptide processing"/>
    <property type="evidence" value="ECO:0007669"/>
    <property type="project" value="InterPro"/>
</dbReference>
<dbReference type="Proteomes" id="UP000315344">
    <property type="component" value="Unassembled WGS sequence"/>
</dbReference>
<comment type="caution">
    <text evidence="2">The sequence shown here is derived from an EMBL/GenBank/DDBJ whole genome shotgun (WGS) entry which is preliminary data.</text>
</comment>
<dbReference type="Pfam" id="PF10502">
    <property type="entry name" value="Peptidase_S26"/>
    <property type="match status" value="1"/>
</dbReference>
<dbReference type="InterPro" id="IPR036286">
    <property type="entry name" value="LexA/Signal_pep-like_sf"/>
</dbReference>
<dbReference type="SUPFAM" id="SSF51306">
    <property type="entry name" value="LexA/Signal peptidase"/>
    <property type="match status" value="1"/>
</dbReference>
<dbReference type="AlphaFoldDB" id="A0A533I094"/>
<protein>
    <submittedName>
        <fullName evidence="2">Type VI secretion protein</fullName>
    </submittedName>
</protein>
<reference evidence="2 3" key="1">
    <citation type="journal article" date="2017" name="Nat. Commun.">
        <title>In situ click chemistry generation of cyclooxygenase-2 inhibitors.</title>
        <authorList>
            <person name="Bhardwaj A."/>
            <person name="Kaur J."/>
            <person name="Wuest M."/>
            <person name="Wuest F."/>
        </authorList>
    </citation>
    <scope>NUCLEOTIDE SEQUENCE [LARGE SCALE GENOMIC DNA]</scope>
    <source>
        <strain evidence="2">S2_012_000_R3_94</strain>
    </source>
</reference>
<dbReference type="InterPro" id="IPR019533">
    <property type="entry name" value="Peptidase_S26"/>
</dbReference>
<dbReference type="EMBL" id="VAFL01000027">
    <property type="protein sequence ID" value="TKW63907.1"/>
    <property type="molecule type" value="Genomic_DNA"/>
</dbReference>